<sequence>MSLRSRIERAVRELLALAVLATLVLATGWAAYWGFRRSGPYALSTGLVVGLFVVGFEPVRSTLDSACQRVSDAVPRVVGWLCCIGASSALGLVDRATMARWAPVIAGVFGGLLVVWCWSIATSLPRLRDAIAGETGKA</sequence>
<feature type="transmembrane region" description="Helical" evidence="1">
    <location>
        <begin position="77"/>
        <end position="93"/>
    </location>
</feature>
<evidence type="ECO:0000313" key="2">
    <source>
        <dbReference type="EMBL" id="SFS12024.1"/>
    </source>
</evidence>
<keyword evidence="1" id="KW-1133">Transmembrane helix</keyword>
<keyword evidence="1" id="KW-0472">Membrane</keyword>
<accession>A0A1I6M8H6</accession>
<dbReference type="EMBL" id="FOZK01000005">
    <property type="protein sequence ID" value="SFS12024.1"/>
    <property type="molecule type" value="Genomic_DNA"/>
</dbReference>
<protein>
    <submittedName>
        <fullName evidence="2">Uncharacterized protein</fullName>
    </submittedName>
</protein>
<reference evidence="2 3" key="1">
    <citation type="submission" date="2016-10" db="EMBL/GenBank/DDBJ databases">
        <authorList>
            <person name="de Groot N.N."/>
        </authorList>
    </citation>
    <scope>NUCLEOTIDE SEQUENCE [LARGE SCALE GENOMIC DNA]</scope>
    <source>
        <strain evidence="2 3">CGMCC 1.10457</strain>
    </source>
</reference>
<gene>
    <name evidence="2" type="ORF">SAMN05216559_3996</name>
</gene>
<organism evidence="2 3">
    <name type="scientific">Halomicrobium zhouii</name>
    <dbReference type="NCBI Taxonomy" id="767519"/>
    <lineage>
        <taxon>Archaea</taxon>
        <taxon>Methanobacteriati</taxon>
        <taxon>Methanobacteriota</taxon>
        <taxon>Stenosarchaea group</taxon>
        <taxon>Halobacteria</taxon>
        <taxon>Halobacteriales</taxon>
        <taxon>Haloarculaceae</taxon>
        <taxon>Halomicrobium</taxon>
    </lineage>
</organism>
<name>A0A1I6M8H6_9EURY</name>
<keyword evidence="3" id="KW-1185">Reference proteome</keyword>
<evidence type="ECO:0000256" key="1">
    <source>
        <dbReference type="SAM" id="Phobius"/>
    </source>
</evidence>
<keyword evidence="1" id="KW-0812">Transmembrane</keyword>
<dbReference type="RefSeq" id="WP_089819035.1">
    <property type="nucleotide sequence ID" value="NZ_FOZK01000005.1"/>
</dbReference>
<proteinExistence type="predicted"/>
<dbReference type="STRING" id="767519.SAMN05216559_3996"/>
<feature type="transmembrane region" description="Helical" evidence="1">
    <location>
        <begin position="40"/>
        <end position="56"/>
    </location>
</feature>
<evidence type="ECO:0000313" key="3">
    <source>
        <dbReference type="Proteomes" id="UP000199062"/>
    </source>
</evidence>
<feature type="transmembrane region" description="Helical" evidence="1">
    <location>
        <begin position="99"/>
        <end position="118"/>
    </location>
</feature>
<dbReference type="Proteomes" id="UP000199062">
    <property type="component" value="Unassembled WGS sequence"/>
</dbReference>
<dbReference type="AlphaFoldDB" id="A0A1I6M8H6"/>